<reference evidence="1 2" key="1">
    <citation type="submission" date="2015-01" db="EMBL/GenBank/DDBJ databases">
        <authorList>
            <person name="Aslett A.Martin."/>
            <person name="De Silva Nishadi"/>
        </authorList>
    </citation>
    <scope>NUCLEOTIDE SEQUENCE [LARGE SCALE GENOMIC DNA]</scope>
    <source>
        <strain evidence="1 2">R28058</strain>
    </source>
</reference>
<evidence type="ECO:0000313" key="2">
    <source>
        <dbReference type="Proteomes" id="UP000049127"/>
    </source>
</evidence>
<dbReference type="Proteomes" id="UP000049127">
    <property type="component" value="Unassembled WGS sequence"/>
</dbReference>
<dbReference type="AlphaFoldDB" id="A0A0C7G2N6"/>
<name>A0A0C7G2N6_PARSO</name>
<gene>
    <name evidence="1" type="ORF">R28058_04381</name>
</gene>
<sequence length="96" mass="11023">MKLNKRLILMSSISIISINMVGCSQKNFYNEKVKETIDTIKNTKIGKCINKFMDVDISNYVNELIDTGIVKKIVDSINVSEFKNNLNNFLDIKVFE</sequence>
<organism evidence="1 2">
    <name type="scientific">Paraclostridium sordellii</name>
    <name type="common">Clostridium sordellii</name>
    <dbReference type="NCBI Taxonomy" id="1505"/>
    <lineage>
        <taxon>Bacteria</taxon>
        <taxon>Bacillati</taxon>
        <taxon>Bacillota</taxon>
        <taxon>Clostridia</taxon>
        <taxon>Peptostreptococcales</taxon>
        <taxon>Peptostreptococcaceae</taxon>
        <taxon>Paraclostridium</taxon>
    </lineage>
</organism>
<dbReference type="RefSeq" id="WP_055341349.1">
    <property type="nucleotide sequence ID" value="NZ_CDNI01000003.1"/>
</dbReference>
<evidence type="ECO:0000313" key="1">
    <source>
        <dbReference type="EMBL" id="CEQ02705.1"/>
    </source>
</evidence>
<protein>
    <submittedName>
        <fullName evidence="1">Uncharacterized protein</fullName>
    </submittedName>
</protein>
<accession>A0A0C7G2N6</accession>
<dbReference type="EMBL" id="CEKZ01000003">
    <property type="protein sequence ID" value="CEQ02705.1"/>
    <property type="molecule type" value="Genomic_DNA"/>
</dbReference>
<proteinExistence type="predicted"/>